<accession>A0A7W9UPX1</accession>
<proteinExistence type="predicted"/>
<evidence type="ECO:0000313" key="1">
    <source>
        <dbReference type="EMBL" id="MBB5926805.1"/>
    </source>
</evidence>
<keyword evidence="2" id="KW-1185">Reference proteome</keyword>
<organism evidence="1 2">
    <name type="scientific">Streptomyces echinatus</name>
    <dbReference type="NCBI Taxonomy" id="67293"/>
    <lineage>
        <taxon>Bacteria</taxon>
        <taxon>Bacillati</taxon>
        <taxon>Actinomycetota</taxon>
        <taxon>Actinomycetes</taxon>
        <taxon>Kitasatosporales</taxon>
        <taxon>Streptomycetaceae</taxon>
        <taxon>Streptomyces</taxon>
    </lineage>
</organism>
<dbReference type="AlphaFoldDB" id="A0A7W9UPX1"/>
<reference evidence="1 2" key="1">
    <citation type="submission" date="2020-08" db="EMBL/GenBank/DDBJ databases">
        <title>Genomic Encyclopedia of Type Strains, Phase III (KMG-III): the genomes of soil and plant-associated and newly described type strains.</title>
        <authorList>
            <person name="Whitman W."/>
        </authorList>
    </citation>
    <scope>NUCLEOTIDE SEQUENCE [LARGE SCALE GENOMIC DNA]</scope>
    <source>
        <strain evidence="1 2">CECT 3313</strain>
    </source>
</reference>
<evidence type="ECO:0000313" key="2">
    <source>
        <dbReference type="Proteomes" id="UP000585836"/>
    </source>
</evidence>
<comment type="caution">
    <text evidence="1">The sequence shown here is derived from an EMBL/GenBank/DDBJ whole genome shotgun (WGS) entry which is preliminary data.</text>
</comment>
<name>A0A7W9UPX1_9ACTN</name>
<sequence>MLQKTIGYRLPATVNATTIASDIKGSFGPDAWHGVT</sequence>
<gene>
    <name evidence="1" type="ORF">FHS34_002261</name>
</gene>
<dbReference type="Proteomes" id="UP000585836">
    <property type="component" value="Unassembled WGS sequence"/>
</dbReference>
<dbReference type="EMBL" id="JACHJK010000003">
    <property type="protein sequence ID" value="MBB5926805.1"/>
    <property type="molecule type" value="Genomic_DNA"/>
</dbReference>
<protein>
    <submittedName>
        <fullName evidence="1">Uncharacterized protein</fullName>
    </submittedName>
</protein>